<feature type="transmembrane region" description="Helical" evidence="5">
    <location>
        <begin position="119"/>
        <end position="139"/>
    </location>
</feature>
<evidence type="ECO:0000313" key="8">
    <source>
        <dbReference type="Proteomes" id="UP001066276"/>
    </source>
</evidence>
<evidence type="ECO:0000256" key="5">
    <source>
        <dbReference type="SAM" id="Phobius"/>
    </source>
</evidence>
<comment type="subcellular location">
    <subcellularLocation>
        <location evidence="1">Membrane</location>
        <topology evidence="1">Multi-pass membrane protein</topology>
    </subcellularLocation>
</comment>
<dbReference type="PROSITE" id="PS50259">
    <property type="entry name" value="G_PROTEIN_RECEP_F3_4"/>
    <property type="match status" value="1"/>
</dbReference>
<name>A0AAV7TCP1_PLEWA</name>
<comment type="caution">
    <text evidence="7">The sequence shown here is derived from an EMBL/GenBank/DDBJ whole genome shotgun (WGS) entry which is preliminary data.</text>
</comment>
<organism evidence="7 8">
    <name type="scientific">Pleurodeles waltl</name>
    <name type="common">Iberian ribbed newt</name>
    <dbReference type="NCBI Taxonomy" id="8319"/>
    <lineage>
        <taxon>Eukaryota</taxon>
        <taxon>Metazoa</taxon>
        <taxon>Chordata</taxon>
        <taxon>Craniata</taxon>
        <taxon>Vertebrata</taxon>
        <taxon>Euteleostomi</taxon>
        <taxon>Amphibia</taxon>
        <taxon>Batrachia</taxon>
        <taxon>Caudata</taxon>
        <taxon>Salamandroidea</taxon>
        <taxon>Salamandridae</taxon>
        <taxon>Pleurodelinae</taxon>
        <taxon>Pleurodeles</taxon>
    </lineage>
</organism>
<keyword evidence="3 5" id="KW-1133">Transmembrane helix</keyword>
<feature type="transmembrane region" description="Helical" evidence="5">
    <location>
        <begin position="84"/>
        <end position="107"/>
    </location>
</feature>
<proteinExistence type="predicted"/>
<keyword evidence="4 5" id="KW-0472">Membrane</keyword>
<gene>
    <name evidence="7" type="ORF">NDU88_006030</name>
</gene>
<dbReference type="PANTHER" id="PTHR24061">
    <property type="entry name" value="CALCIUM-SENSING RECEPTOR-RELATED"/>
    <property type="match status" value="1"/>
</dbReference>
<evidence type="ECO:0000256" key="1">
    <source>
        <dbReference type="ARBA" id="ARBA00004141"/>
    </source>
</evidence>
<feature type="domain" description="G-protein coupled receptors family 3 profile" evidence="6">
    <location>
        <begin position="1"/>
        <end position="189"/>
    </location>
</feature>
<keyword evidence="8" id="KW-1185">Reference proteome</keyword>
<accession>A0AAV7TCP1</accession>
<dbReference type="Proteomes" id="UP001066276">
    <property type="component" value="Chromosome 4_1"/>
</dbReference>
<keyword evidence="2 5" id="KW-0812">Transmembrane</keyword>
<protein>
    <recommendedName>
        <fullName evidence="6">G-protein coupled receptors family 3 profile domain-containing protein</fullName>
    </recommendedName>
</protein>
<dbReference type="AlphaFoldDB" id="A0AAV7TCP1"/>
<evidence type="ECO:0000256" key="2">
    <source>
        <dbReference type="ARBA" id="ARBA00022692"/>
    </source>
</evidence>
<feature type="transmembrane region" description="Helical" evidence="5">
    <location>
        <begin position="145"/>
        <end position="167"/>
    </location>
</feature>
<dbReference type="PANTHER" id="PTHR24061:SF0">
    <property type="entry name" value="C-FAMILY ODORANT RECEPTOR OLFCT1"/>
    <property type="match status" value="1"/>
</dbReference>
<evidence type="ECO:0000256" key="3">
    <source>
        <dbReference type="ARBA" id="ARBA00022989"/>
    </source>
</evidence>
<evidence type="ECO:0000256" key="4">
    <source>
        <dbReference type="ARBA" id="ARBA00023136"/>
    </source>
</evidence>
<dbReference type="GO" id="GO:0004930">
    <property type="term" value="F:G protein-coupled receptor activity"/>
    <property type="evidence" value="ECO:0007669"/>
    <property type="project" value="InterPro"/>
</dbReference>
<dbReference type="InterPro" id="IPR017978">
    <property type="entry name" value="GPCR_3_C"/>
</dbReference>
<reference evidence="7" key="1">
    <citation type="journal article" date="2022" name="bioRxiv">
        <title>Sequencing and chromosome-scale assembly of the giantPleurodeles waltlgenome.</title>
        <authorList>
            <person name="Brown T."/>
            <person name="Elewa A."/>
            <person name="Iarovenko S."/>
            <person name="Subramanian E."/>
            <person name="Araus A.J."/>
            <person name="Petzold A."/>
            <person name="Susuki M."/>
            <person name="Suzuki K.-i.T."/>
            <person name="Hayashi T."/>
            <person name="Toyoda A."/>
            <person name="Oliveira C."/>
            <person name="Osipova E."/>
            <person name="Leigh N.D."/>
            <person name="Simon A."/>
            <person name="Yun M.H."/>
        </authorList>
    </citation>
    <scope>NUCLEOTIDE SEQUENCE</scope>
    <source>
        <strain evidence="7">20211129_DDA</strain>
        <tissue evidence="7">Liver</tissue>
    </source>
</reference>
<dbReference type="Pfam" id="PF00003">
    <property type="entry name" value="7tm_3"/>
    <property type="match status" value="1"/>
</dbReference>
<dbReference type="GO" id="GO:0005886">
    <property type="term" value="C:plasma membrane"/>
    <property type="evidence" value="ECO:0007669"/>
    <property type="project" value="TreeGrafter"/>
</dbReference>
<dbReference type="EMBL" id="JANPWB010000007">
    <property type="protein sequence ID" value="KAJ1174208.1"/>
    <property type="molecule type" value="Genomic_DNA"/>
</dbReference>
<feature type="transmembrane region" description="Helical" evidence="5">
    <location>
        <begin position="36"/>
        <end position="57"/>
    </location>
</feature>
<dbReference type="InterPro" id="IPR000068">
    <property type="entry name" value="GPCR_3_Ca_sens_rcpt-rel"/>
</dbReference>
<evidence type="ECO:0000313" key="7">
    <source>
        <dbReference type="EMBL" id="KAJ1174208.1"/>
    </source>
</evidence>
<evidence type="ECO:0000259" key="6">
    <source>
        <dbReference type="PROSITE" id="PS50259"/>
    </source>
</evidence>
<sequence>MFSVVVSCMLAKTVTVILAFRVTKANSFKKFFDSRVANFIVFFCPMNQVFLCAVWLISFTPFPELNMNLKSDKILIECNEGSPLFFYAMLSYLGVLATVSFAVATMARKLPDSFNEGKFITFSMCVFLSVWLCFIPAYLSAEGKNIVIVEIFTILASSVGLLFCLFFPKCFIIVLRPETNTKHYIMRKRIGHVR</sequence>